<dbReference type="InterPro" id="IPR001387">
    <property type="entry name" value="Cro/C1-type_HTH"/>
</dbReference>
<reference evidence="3 4" key="1">
    <citation type="submission" date="2020-08" db="EMBL/GenBank/DDBJ databases">
        <title>Genomic Encyclopedia of Type Strains, Phase IV (KMG-IV): sequencing the most valuable type-strain genomes for metagenomic binning, comparative biology and taxonomic classification.</title>
        <authorList>
            <person name="Goeker M."/>
        </authorList>
    </citation>
    <scope>NUCLEOTIDE SEQUENCE [LARGE SCALE GENOMIC DNA]</scope>
    <source>
        <strain evidence="3 4">DSM 100021</strain>
    </source>
</reference>
<feature type="domain" description="HTH cro/C1-type" evidence="2">
    <location>
        <begin position="16"/>
        <end position="63"/>
    </location>
</feature>
<name>A0A7W6HMH6_9HYPH</name>
<dbReference type="Proteomes" id="UP000544107">
    <property type="component" value="Unassembled WGS sequence"/>
</dbReference>
<proteinExistence type="predicted"/>
<dbReference type="PROSITE" id="PS50943">
    <property type="entry name" value="HTH_CROC1"/>
    <property type="match status" value="1"/>
</dbReference>
<dbReference type="GO" id="GO:0003677">
    <property type="term" value="F:DNA binding"/>
    <property type="evidence" value="ECO:0007669"/>
    <property type="project" value="InterPro"/>
</dbReference>
<dbReference type="SUPFAM" id="SSF47413">
    <property type="entry name" value="lambda repressor-like DNA-binding domains"/>
    <property type="match status" value="1"/>
</dbReference>
<dbReference type="InterPro" id="IPR010982">
    <property type="entry name" value="Lambda_DNA-bd_dom_sf"/>
</dbReference>
<evidence type="ECO:0000259" key="2">
    <source>
        <dbReference type="PROSITE" id="PS50943"/>
    </source>
</evidence>
<dbReference type="EMBL" id="JACIED010000002">
    <property type="protein sequence ID" value="MBB4007856.1"/>
    <property type="molecule type" value="Genomic_DNA"/>
</dbReference>
<comment type="caution">
    <text evidence="3">The sequence shown here is derived from an EMBL/GenBank/DDBJ whole genome shotgun (WGS) entry which is preliminary data.</text>
</comment>
<organism evidence="3 4">
    <name type="scientific">Allorhizobium taibaishanense</name>
    <dbReference type="NCBI Taxonomy" id="887144"/>
    <lineage>
        <taxon>Bacteria</taxon>
        <taxon>Pseudomonadati</taxon>
        <taxon>Pseudomonadota</taxon>
        <taxon>Alphaproteobacteria</taxon>
        <taxon>Hyphomicrobiales</taxon>
        <taxon>Rhizobiaceae</taxon>
        <taxon>Rhizobium/Agrobacterium group</taxon>
        <taxon>Allorhizobium</taxon>
    </lineage>
</organism>
<dbReference type="CDD" id="cd00093">
    <property type="entry name" value="HTH_XRE"/>
    <property type="match status" value="1"/>
</dbReference>
<evidence type="ECO:0000313" key="4">
    <source>
        <dbReference type="Proteomes" id="UP000544107"/>
    </source>
</evidence>
<evidence type="ECO:0000256" key="1">
    <source>
        <dbReference type="SAM" id="MobiDB-lite"/>
    </source>
</evidence>
<dbReference type="AlphaFoldDB" id="A0A7W6HMH6"/>
<sequence>MGQGDKSGILSPALCRAARGLLDWTQTELAAHSDVSRSTIRDYEGERHDIHRSTAEQLRHALEDGGAQFVHVPDSGLCLCATAGRKSDEADPQNRQASSAPRFPHRENSTTPPDDDRKSGA</sequence>
<accession>A0A7W6HMH6</accession>
<dbReference type="Pfam" id="PF01381">
    <property type="entry name" value="HTH_3"/>
    <property type="match status" value="1"/>
</dbReference>
<dbReference type="Gene3D" id="1.10.260.40">
    <property type="entry name" value="lambda repressor-like DNA-binding domains"/>
    <property type="match status" value="1"/>
</dbReference>
<feature type="compositionally biased region" description="Basic and acidic residues" evidence="1">
    <location>
        <begin position="104"/>
        <end position="121"/>
    </location>
</feature>
<gene>
    <name evidence="3" type="ORF">GGQ71_002119</name>
</gene>
<dbReference type="OrthoDB" id="4419620at2"/>
<protein>
    <submittedName>
        <fullName evidence="3">Transcriptional regulator with XRE-family HTH domain</fullName>
    </submittedName>
</protein>
<feature type="region of interest" description="Disordered" evidence="1">
    <location>
        <begin position="85"/>
        <end position="121"/>
    </location>
</feature>
<evidence type="ECO:0000313" key="3">
    <source>
        <dbReference type="EMBL" id="MBB4007856.1"/>
    </source>
</evidence>